<name>A0A813Z6M6_9BILA</name>
<feature type="domain" description="Major facilitator superfamily (MFS) profile" evidence="6">
    <location>
        <begin position="47"/>
        <end position="516"/>
    </location>
</feature>
<proteinExistence type="predicted"/>
<comment type="caution">
    <text evidence="7">The sequence shown here is derived from an EMBL/GenBank/DDBJ whole genome shotgun (WGS) entry which is preliminary data.</text>
</comment>
<dbReference type="PANTHER" id="PTHR11662:SF399">
    <property type="entry name" value="FI19708P1-RELATED"/>
    <property type="match status" value="1"/>
</dbReference>
<dbReference type="Proteomes" id="UP000663854">
    <property type="component" value="Unassembled WGS sequence"/>
</dbReference>
<dbReference type="Proteomes" id="UP000663870">
    <property type="component" value="Unassembled WGS sequence"/>
</dbReference>
<evidence type="ECO:0000256" key="3">
    <source>
        <dbReference type="ARBA" id="ARBA00022989"/>
    </source>
</evidence>
<dbReference type="PANTHER" id="PTHR11662">
    <property type="entry name" value="SOLUTE CARRIER FAMILY 17"/>
    <property type="match status" value="1"/>
</dbReference>
<feature type="transmembrane region" description="Helical" evidence="5">
    <location>
        <begin position="424"/>
        <end position="446"/>
    </location>
</feature>
<feature type="transmembrane region" description="Helical" evidence="5">
    <location>
        <begin position="399"/>
        <end position="417"/>
    </location>
</feature>
<sequence length="547" mass="61148">MMKLIRLNKGIKTNTTKFYYLKMGTEKITVHVDGRDRPPLVPSTRFTLALLVFFAFIVQYSQRVNLPIAIVCMVNRTKPIQHNLAHRETIELPDDISENTFSLPTTELTHISIEKGGIFQEKQFYWTELQQQLLLGGYWAGYIFTQVPGGWFATSIGAKWVYAVSLGTSSLATLALTLMYMMSNTHFILAFVLRFITGLAHGVLFPATIALWSVWAAPQERSTLASIGFSGTHLGTSLTMLIGGILCRYFYAGWIYLLVITSVLGFIWLVLWVILTANSPYVHKGISKHERDYICHLTGNTGTRRLTSLTSLPWKKIIKSKAVIALMISHITNLFGLFFFLTNFAKISNELLRISPQDTGYILCLGYFLTLLGSLSSGFTADHLVRANKITLTTARKIFNSLTSFIPVVCMISFYFCDQSQQMLGVITILVYLASTGFAFGSGYVVNFADIAPAFSGIIFGLANTFASLAGLIGNIVAGLVVKKPVLEQWRKLYIMFGICYFIGGLVFLIYGSAIPRKWATFQAMNNNAKQEKKLNNEEIIPMNEKI</sequence>
<dbReference type="Gene3D" id="1.20.1250.20">
    <property type="entry name" value="MFS general substrate transporter like domains"/>
    <property type="match status" value="2"/>
</dbReference>
<keyword evidence="10" id="KW-1185">Reference proteome</keyword>
<keyword evidence="4 5" id="KW-0472">Membrane</keyword>
<dbReference type="FunFam" id="1.20.1250.20:FF:000532">
    <property type="entry name" value="SLC (SoLute Carrier) homolog"/>
    <property type="match status" value="1"/>
</dbReference>
<evidence type="ECO:0000313" key="10">
    <source>
        <dbReference type="Proteomes" id="UP000663870"/>
    </source>
</evidence>
<accession>A0A813Z6M6</accession>
<organism evidence="7 9">
    <name type="scientific">Rotaria sordida</name>
    <dbReference type="NCBI Taxonomy" id="392033"/>
    <lineage>
        <taxon>Eukaryota</taxon>
        <taxon>Metazoa</taxon>
        <taxon>Spiralia</taxon>
        <taxon>Gnathifera</taxon>
        <taxon>Rotifera</taxon>
        <taxon>Eurotatoria</taxon>
        <taxon>Bdelloidea</taxon>
        <taxon>Philodinida</taxon>
        <taxon>Philodinidae</taxon>
        <taxon>Rotaria</taxon>
    </lineage>
</organism>
<dbReference type="GO" id="GO:0022857">
    <property type="term" value="F:transmembrane transporter activity"/>
    <property type="evidence" value="ECO:0007669"/>
    <property type="project" value="InterPro"/>
</dbReference>
<evidence type="ECO:0000259" key="6">
    <source>
        <dbReference type="PROSITE" id="PS50850"/>
    </source>
</evidence>
<dbReference type="PROSITE" id="PS50850">
    <property type="entry name" value="MFS"/>
    <property type="match status" value="1"/>
</dbReference>
<dbReference type="AlphaFoldDB" id="A0A813Z6M6"/>
<evidence type="ECO:0000256" key="1">
    <source>
        <dbReference type="ARBA" id="ARBA00004141"/>
    </source>
</evidence>
<feature type="transmembrane region" description="Helical" evidence="5">
    <location>
        <begin position="133"/>
        <end position="154"/>
    </location>
</feature>
<protein>
    <recommendedName>
        <fullName evidence="6">Major facilitator superfamily (MFS) profile domain-containing protein</fullName>
    </recommendedName>
</protein>
<feature type="transmembrane region" description="Helical" evidence="5">
    <location>
        <begin position="160"/>
        <end position="180"/>
    </location>
</feature>
<keyword evidence="3 5" id="KW-1133">Transmembrane helix</keyword>
<feature type="transmembrane region" description="Helical" evidence="5">
    <location>
        <begin position="458"/>
        <end position="481"/>
    </location>
</feature>
<dbReference type="EMBL" id="CAJNOH010000130">
    <property type="protein sequence ID" value="CAF0894004.1"/>
    <property type="molecule type" value="Genomic_DNA"/>
</dbReference>
<feature type="transmembrane region" description="Helical" evidence="5">
    <location>
        <begin position="493"/>
        <end position="515"/>
    </location>
</feature>
<keyword evidence="2 5" id="KW-0812">Transmembrane</keyword>
<dbReference type="InterPro" id="IPR020846">
    <property type="entry name" value="MFS_dom"/>
</dbReference>
<feature type="transmembrane region" description="Helical" evidence="5">
    <location>
        <begin position="187"/>
        <end position="215"/>
    </location>
</feature>
<dbReference type="InterPro" id="IPR050382">
    <property type="entry name" value="MFS_Na/Anion_cotransporter"/>
</dbReference>
<feature type="transmembrane region" description="Helical" evidence="5">
    <location>
        <begin position="254"/>
        <end position="275"/>
    </location>
</feature>
<dbReference type="InterPro" id="IPR011701">
    <property type="entry name" value="MFS"/>
</dbReference>
<evidence type="ECO:0000256" key="5">
    <source>
        <dbReference type="SAM" id="Phobius"/>
    </source>
</evidence>
<evidence type="ECO:0000313" key="8">
    <source>
        <dbReference type="EMBL" id="CAF1181461.1"/>
    </source>
</evidence>
<evidence type="ECO:0000313" key="7">
    <source>
        <dbReference type="EMBL" id="CAF0894004.1"/>
    </source>
</evidence>
<dbReference type="EMBL" id="CAJNOL010000732">
    <property type="protein sequence ID" value="CAF1181461.1"/>
    <property type="molecule type" value="Genomic_DNA"/>
</dbReference>
<evidence type="ECO:0000256" key="2">
    <source>
        <dbReference type="ARBA" id="ARBA00022692"/>
    </source>
</evidence>
<evidence type="ECO:0000256" key="4">
    <source>
        <dbReference type="ARBA" id="ARBA00023136"/>
    </source>
</evidence>
<dbReference type="GO" id="GO:0006820">
    <property type="term" value="P:monoatomic anion transport"/>
    <property type="evidence" value="ECO:0007669"/>
    <property type="project" value="TreeGrafter"/>
</dbReference>
<dbReference type="SUPFAM" id="SSF103473">
    <property type="entry name" value="MFS general substrate transporter"/>
    <property type="match status" value="1"/>
</dbReference>
<gene>
    <name evidence="8" type="ORF">JXQ802_LOCUS23370</name>
    <name evidence="7" type="ORF">PYM288_LOCUS9170</name>
</gene>
<feature type="transmembrane region" description="Helical" evidence="5">
    <location>
        <begin position="227"/>
        <end position="247"/>
    </location>
</feature>
<reference evidence="7" key="1">
    <citation type="submission" date="2021-02" db="EMBL/GenBank/DDBJ databases">
        <authorList>
            <person name="Nowell W R."/>
        </authorList>
    </citation>
    <scope>NUCLEOTIDE SEQUENCE</scope>
</reference>
<comment type="subcellular location">
    <subcellularLocation>
        <location evidence="1">Membrane</location>
        <topology evidence="1">Multi-pass membrane protein</topology>
    </subcellularLocation>
</comment>
<dbReference type="Pfam" id="PF07690">
    <property type="entry name" value="MFS_1"/>
    <property type="match status" value="1"/>
</dbReference>
<dbReference type="InterPro" id="IPR036259">
    <property type="entry name" value="MFS_trans_sf"/>
</dbReference>
<evidence type="ECO:0000313" key="9">
    <source>
        <dbReference type="Proteomes" id="UP000663854"/>
    </source>
</evidence>
<dbReference type="GO" id="GO:0016020">
    <property type="term" value="C:membrane"/>
    <property type="evidence" value="ECO:0007669"/>
    <property type="project" value="UniProtKB-SubCell"/>
</dbReference>
<feature type="transmembrane region" description="Helical" evidence="5">
    <location>
        <begin position="322"/>
        <end position="341"/>
    </location>
</feature>
<feature type="transmembrane region" description="Helical" evidence="5">
    <location>
        <begin position="361"/>
        <end position="379"/>
    </location>
</feature>